<dbReference type="AlphaFoldDB" id="A0A939DYN5"/>
<evidence type="ECO:0000313" key="3">
    <source>
        <dbReference type="Proteomes" id="UP000664332"/>
    </source>
</evidence>
<keyword evidence="3" id="KW-1185">Reference proteome</keyword>
<feature type="domain" description="Serine aminopeptidase S33" evidence="1">
    <location>
        <begin position="65"/>
        <end position="328"/>
    </location>
</feature>
<dbReference type="SUPFAM" id="SSF53474">
    <property type="entry name" value="alpha/beta-Hydrolases"/>
    <property type="match status" value="1"/>
</dbReference>
<name>A0A939DYN5_9CORY</name>
<dbReference type="EMBL" id="JAFLEQ010000003">
    <property type="protein sequence ID" value="MBN9643245.1"/>
    <property type="molecule type" value="Genomic_DNA"/>
</dbReference>
<dbReference type="Pfam" id="PF12146">
    <property type="entry name" value="Hydrolase_4"/>
    <property type="match status" value="1"/>
</dbReference>
<accession>A0A939DYN5</accession>
<comment type="caution">
    <text evidence="2">The sequence shown here is derived from an EMBL/GenBank/DDBJ whole genome shotgun (WGS) entry which is preliminary data.</text>
</comment>
<dbReference type="GO" id="GO:0016787">
    <property type="term" value="F:hydrolase activity"/>
    <property type="evidence" value="ECO:0007669"/>
    <property type="project" value="UniProtKB-KW"/>
</dbReference>
<dbReference type="RefSeq" id="WP_207117703.1">
    <property type="nucleotide sequence ID" value="NZ_JAFLEQ010000003.1"/>
</dbReference>
<evidence type="ECO:0000259" key="1">
    <source>
        <dbReference type="Pfam" id="PF12146"/>
    </source>
</evidence>
<evidence type="ECO:0000313" key="2">
    <source>
        <dbReference type="EMBL" id="MBN9643245.1"/>
    </source>
</evidence>
<gene>
    <name evidence="2" type="ORF">JZY06_01150</name>
</gene>
<dbReference type="InterPro" id="IPR022742">
    <property type="entry name" value="Hydrolase_4"/>
</dbReference>
<dbReference type="Gene3D" id="3.40.50.1820">
    <property type="entry name" value="alpha/beta hydrolase"/>
    <property type="match status" value="1"/>
</dbReference>
<protein>
    <submittedName>
        <fullName evidence="2">Alpha/beta hydrolase</fullName>
    </submittedName>
</protein>
<keyword evidence="2" id="KW-0378">Hydrolase</keyword>
<organism evidence="2 3">
    <name type="scientific">Corynebacterium mendelii</name>
    <dbReference type="NCBI Taxonomy" id="2765362"/>
    <lineage>
        <taxon>Bacteria</taxon>
        <taxon>Bacillati</taxon>
        <taxon>Actinomycetota</taxon>
        <taxon>Actinomycetes</taxon>
        <taxon>Mycobacteriales</taxon>
        <taxon>Corynebacteriaceae</taxon>
        <taxon>Corynebacterium</taxon>
    </lineage>
</organism>
<dbReference type="InterPro" id="IPR029058">
    <property type="entry name" value="AB_hydrolase_fold"/>
</dbReference>
<dbReference type="Proteomes" id="UP000664332">
    <property type="component" value="Unassembled WGS sequence"/>
</dbReference>
<sequence>MSADTPTPPPGTGDNGYTDVGCVWYPDELGPDYEKTTIELGPDPNGEGDVACTLIRYRPAGWTPADTAMLHVHGMTDYFFQTHAAEFFARLGLDYSAVDLRKCGRSHRPGQRFHHCLDLSEYFGDLDAAMDVLLRNHRRVVMCPHSTGGIITALWADYLRRGMLAGDADATRRHNALAGAIFNSPWLDIMVPPAAETVSKKLITFIGGHRPDMKLPGFRLGTYWKSIHVSADGEWDYNLNFKPFGGFPMTWGWTKAVADGQKKLHDGGINMGVPCLVVTSSRSRLSKPFSAKSHRADVVLNVHQCQKWAPNLAEDVTIVSVPGAKHDVYLSEKSVRNRAMAIMARWLLNRSLGNGVSDFDDDGNPTMGHHLSR</sequence>
<reference evidence="2" key="1">
    <citation type="submission" date="2021-03" db="EMBL/GenBank/DDBJ databases">
        <authorList>
            <person name="Sun Q."/>
        </authorList>
    </citation>
    <scope>NUCLEOTIDE SEQUENCE</scope>
    <source>
        <strain evidence="2">CCM 8862</strain>
    </source>
</reference>
<proteinExistence type="predicted"/>